<dbReference type="EMBL" id="CP071709">
    <property type="protein sequence ID" value="QVY62001.1"/>
    <property type="molecule type" value="Genomic_DNA"/>
</dbReference>
<feature type="transmembrane region" description="Helical" evidence="5">
    <location>
        <begin position="67"/>
        <end position="87"/>
    </location>
</feature>
<feature type="domain" description="Methyl-accepting transducer" evidence="6">
    <location>
        <begin position="112"/>
        <end position="372"/>
    </location>
</feature>
<evidence type="ECO:0000256" key="1">
    <source>
        <dbReference type="ARBA" id="ARBA00023224"/>
    </source>
</evidence>
<feature type="transmembrane region" description="Helical" evidence="5">
    <location>
        <begin position="6"/>
        <end position="29"/>
    </location>
</feature>
<evidence type="ECO:0000256" key="2">
    <source>
        <dbReference type="ARBA" id="ARBA00029447"/>
    </source>
</evidence>
<name>A0ABX8FCA0_9BACI</name>
<evidence type="ECO:0000313" key="8">
    <source>
        <dbReference type="Proteomes" id="UP000679247"/>
    </source>
</evidence>
<keyword evidence="8" id="KW-1185">Reference proteome</keyword>
<evidence type="ECO:0000259" key="6">
    <source>
        <dbReference type="PROSITE" id="PS50111"/>
    </source>
</evidence>
<dbReference type="SUPFAM" id="SSF58104">
    <property type="entry name" value="Methyl-accepting chemotaxis protein (MCP) signaling domain"/>
    <property type="match status" value="1"/>
</dbReference>
<proteinExistence type="inferred from homology"/>
<feature type="coiled-coil region" evidence="4">
    <location>
        <begin position="193"/>
        <end position="220"/>
    </location>
</feature>
<dbReference type="SMART" id="SM00283">
    <property type="entry name" value="MA"/>
    <property type="match status" value="1"/>
</dbReference>
<dbReference type="Pfam" id="PF00015">
    <property type="entry name" value="MCPsignal"/>
    <property type="match status" value="1"/>
</dbReference>
<keyword evidence="5" id="KW-1133">Transmembrane helix</keyword>
<sequence length="404" mass="44644">MNIFNLFTFVIEKGNLTGVITVFLFLVFAAIPFQKILYAIGLFFGLITISLNCFFPAEGYSYLKEEFIGFFILFLLSGIILAVLIFMNQKQFKQLQLFLENASTEADLKEKQKLQLEKEMSTIVESIQKVNEKVQYSVHAQDEMRTAINEVSSGSAAQSEQISSIADNAHRNVQTITEMNQATDFAESGHNLAEQLSQEMNQLQSVITDLQENFTTLAQKIAETNQFANDIGQITEQTNLLALNASIEAARAGEAGKGFSVVAEEIRKLADITKETTIKITDNLRDVNHSNELAQKNMKTSSSSLLKSVQSANEVSTTFSELNVMLKSINGKFIEFAKLAGVVGKNSEEVESSTNEFAALIEQATASLQQVGASIETLTEDQHLVASYMRNTAESAEKVKKSFA</sequence>
<dbReference type="InterPro" id="IPR004090">
    <property type="entry name" value="Chemotax_Me-accpt_rcpt"/>
</dbReference>
<evidence type="ECO:0000256" key="3">
    <source>
        <dbReference type="PROSITE-ProRule" id="PRU00284"/>
    </source>
</evidence>
<reference evidence="7 8" key="1">
    <citation type="submission" date="2021-03" db="EMBL/GenBank/DDBJ databases">
        <title>The first data on the complete genome of the tetrodotoxin-producing bacterium.</title>
        <authorList>
            <person name="Melnikova D.I."/>
            <person name="Nijland R."/>
            <person name="Magarlamov T.Y."/>
        </authorList>
    </citation>
    <scope>NUCLEOTIDE SEQUENCE [LARGE SCALE GENOMIC DNA]</scope>
    <source>
        <strain evidence="7 8">1839</strain>
    </source>
</reference>
<feature type="coiled-coil region" evidence="4">
    <location>
        <begin position="99"/>
        <end position="133"/>
    </location>
</feature>
<keyword evidence="1 3" id="KW-0807">Transducer</keyword>
<gene>
    <name evidence="7" type="ORF">J1899_02460</name>
</gene>
<dbReference type="PRINTS" id="PR00260">
    <property type="entry name" value="CHEMTRNSDUCR"/>
</dbReference>
<dbReference type="InterPro" id="IPR004089">
    <property type="entry name" value="MCPsignal_dom"/>
</dbReference>
<keyword evidence="4" id="KW-0175">Coiled coil</keyword>
<evidence type="ECO:0000256" key="4">
    <source>
        <dbReference type="SAM" id="Coils"/>
    </source>
</evidence>
<evidence type="ECO:0000313" key="7">
    <source>
        <dbReference type="EMBL" id="QVY62001.1"/>
    </source>
</evidence>
<keyword evidence="5" id="KW-0472">Membrane</keyword>
<dbReference type="Proteomes" id="UP000679247">
    <property type="component" value="Chromosome"/>
</dbReference>
<evidence type="ECO:0000256" key="5">
    <source>
        <dbReference type="SAM" id="Phobius"/>
    </source>
</evidence>
<comment type="similarity">
    <text evidence="2">Belongs to the methyl-accepting chemotaxis (MCP) protein family.</text>
</comment>
<dbReference type="PROSITE" id="PS50111">
    <property type="entry name" value="CHEMOTAXIS_TRANSDUC_2"/>
    <property type="match status" value="1"/>
</dbReference>
<keyword evidence="5" id="KW-0812">Transmembrane</keyword>
<organism evidence="7 8">
    <name type="scientific">Cytobacillus gottheilii</name>
    <dbReference type="NCBI Taxonomy" id="859144"/>
    <lineage>
        <taxon>Bacteria</taxon>
        <taxon>Bacillati</taxon>
        <taxon>Bacillota</taxon>
        <taxon>Bacilli</taxon>
        <taxon>Bacillales</taxon>
        <taxon>Bacillaceae</taxon>
        <taxon>Cytobacillus</taxon>
    </lineage>
</organism>
<dbReference type="RefSeq" id="WP_214477320.1">
    <property type="nucleotide sequence ID" value="NZ_CANKUS010000020.1"/>
</dbReference>
<dbReference type="Gene3D" id="1.10.287.950">
    <property type="entry name" value="Methyl-accepting chemotaxis protein"/>
    <property type="match status" value="1"/>
</dbReference>
<feature type="transmembrane region" description="Helical" evidence="5">
    <location>
        <begin position="36"/>
        <end position="55"/>
    </location>
</feature>
<dbReference type="PANTHER" id="PTHR32089:SF112">
    <property type="entry name" value="LYSOZYME-LIKE PROTEIN-RELATED"/>
    <property type="match status" value="1"/>
</dbReference>
<protein>
    <recommendedName>
        <fullName evidence="6">Methyl-accepting transducer domain-containing protein</fullName>
    </recommendedName>
</protein>
<dbReference type="PANTHER" id="PTHR32089">
    <property type="entry name" value="METHYL-ACCEPTING CHEMOTAXIS PROTEIN MCPB"/>
    <property type="match status" value="1"/>
</dbReference>
<accession>A0ABX8FCA0</accession>